<evidence type="ECO:0000313" key="2">
    <source>
        <dbReference type="EMBL" id="EKX43462.1"/>
    </source>
</evidence>
<keyword evidence="4" id="KW-1185">Reference proteome</keyword>
<reference evidence="2 4" key="1">
    <citation type="journal article" date="2012" name="Nature">
        <title>Algal genomes reveal evolutionary mosaicism and the fate of nucleomorphs.</title>
        <authorList>
            <consortium name="DOE Joint Genome Institute"/>
            <person name="Curtis B.A."/>
            <person name="Tanifuji G."/>
            <person name="Burki F."/>
            <person name="Gruber A."/>
            <person name="Irimia M."/>
            <person name="Maruyama S."/>
            <person name="Arias M.C."/>
            <person name="Ball S.G."/>
            <person name="Gile G.H."/>
            <person name="Hirakawa Y."/>
            <person name="Hopkins J.F."/>
            <person name="Kuo A."/>
            <person name="Rensing S.A."/>
            <person name="Schmutz J."/>
            <person name="Symeonidi A."/>
            <person name="Elias M."/>
            <person name="Eveleigh R.J."/>
            <person name="Herman E.K."/>
            <person name="Klute M.J."/>
            <person name="Nakayama T."/>
            <person name="Obornik M."/>
            <person name="Reyes-Prieto A."/>
            <person name="Armbrust E.V."/>
            <person name="Aves S.J."/>
            <person name="Beiko R.G."/>
            <person name="Coutinho P."/>
            <person name="Dacks J.B."/>
            <person name="Durnford D.G."/>
            <person name="Fast N.M."/>
            <person name="Green B.R."/>
            <person name="Grisdale C.J."/>
            <person name="Hempel F."/>
            <person name="Henrissat B."/>
            <person name="Hoppner M.P."/>
            <person name="Ishida K."/>
            <person name="Kim E."/>
            <person name="Koreny L."/>
            <person name="Kroth P.G."/>
            <person name="Liu Y."/>
            <person name="Malik S.B."/>
            <person name="Maier U.G."/>
            <person name="McRose D."/>
            <person name="Mock T."/>
            <person name="Neilson J.A."/>
            <person name="Onodera N.T."/>
            <person name="Poole A.M."/>
            <person name="Pritham E.J."/>
            <person name="Richards T.A."/>
            <person name="Rocap G."/>
            <person name="Roy S.W."/>
            <person name="Sarai C."/>
            <person name="Schaack S."/>
            <person name="Shirato S."/>
            <person name="Slamovits C.H."/>
            <person name="Spencer D.F."/>
            <person name="Suzuki S."/>
            <person name="Worden A.Z."/>
            <person name="Zauner S."/>
            <person name="Barry K."/>
            <person name="Bell C."/>
            <person name="Bharti A.K."/>
            <person name="Crow J.A."/>
            <person name="Grimwood J."/>
            <person name="Kramer R."/>
            <person name="Lindquist E."/>
            <person name="Lucas S."/>
            <person name="Salamov A."/>
            <person name="McFadden G.I."/>
            <person name="Lane C.E."/>
            <person name="Keeling P.J."/>
            <person name="Gray M.W."/>
            <person name="Grigoriev I.V."/>
            <person name="Archibald J.M."/>
        </authorList>
    </citation>
    <scope>NUCLEOTIDE SEQUENCE</scope>
    <source>
        <strain evidence="2 4">CCMP2712</strain>
    </source>
</reference>
<dbReference type="Proteomes" id="UP000011087">
    <property type="component" value="Unassembled WGS sequence"/>
</dbReference>
<dbReference type="EnsemblProtists" id="EKX43462">
    <property type="protein sequence ID" value="EKX43462"/>
    <property type="gene ID" value="GUITHDRAFT_140506"/>
</dbReference>
<feature type="compositionally biased region" description="Acidic residues" evidence="1">
    <location>
        <begin position="913"/>
        <end position="931"/>
    </location>
</feature>
<dbReference type="RefSeq" id="XP_005830442.1">
    <property type="nucleotide sequence ID" value="XM_005830385.1"/>
</dbReference>
<organism evidence="2">
    <name type="scientific">Guillardia theta (strain CCMP2712)</name>
    <name type="common">Cryptophyte</name>
    <dbReference type="NCBI Taxonomy" id="905079"/>
    <lineage>
        <taxon>Eukaryota</taxon>
        <taxon>Cryptophyceae</taxon>
        <taxon>Pyrenomonadales</taxon>
        <taxon>Geminigeraceae</taxon>
        <taxon>Guillardia</taxon>
    </lineage>
</organism>
<protein>
    <recommendedName>
        <fullName evidence="5">Sfi1 spindle body domain-containing protein</fullName>
    </recommendedName>
</protein>
<evidence type="ECO:0008006" key="5">
    <source>
        <dbReference type="Google" id="ProtNLM"/>
    </source>
</evidence>
<feature type="region of interest" description="Disordered" evidence="1">
    <location>
        <begin position="839"/>
        <end position="941"/>
    </location>
</feature>
<gene>
    <name evidence="2" type="ORF">GUITHDRAFT_140506</name>
</gene>
<dbReference type="KEGG" id="gtt:GUITHDRAFT_140506"/>
<evidence type="ECO:0000256" key="1">
    <source>
        <dbReference type="SAM" id="MobiDB-lite"/>
    </source>
</evidence>
<evidence type="ECO:0000313" key="3">
    <source>
        <dbReference type="EnsemblProtists" id="EKX43462"/>
    </source>
</evidence>
<reference evidence="3" key="3">
    <citation type="submission" date="2015-06" db="UniProtKB">
        <authorList>
            <consortium name="EnsemblProtists"/>
        </authorList>
    </citation>
    <scope>IDENTIFICATION</scope>
</reference>
<feature type="compositionally biased region" description="Basic and acidic residues" evidence="1">
    <location>
        <begin position="900"/>
        <end position="912"/>
    </location>
</feature>
<dbReference type="AlphaFoldDB" id="L1J560"/>
<dbReference type="HOGENOM" id="CLU_312037_0_0_1"/>
<accession>L1J560</accession>
<feature type="compositionally biased region" description="Basic and acidic residues" evidence="1">
    <location>
        <begin position="932"/>
        <end position="941"/>
    </location>
</feature>
<reference evidence="4" key="2">
    <citation type="submission" date="2012-11" db="EMBL/GenBank/DDBJ databases">
        <authorList>
            <person name="Kuo A."/>
            <person name="Curtis B.A."/>
            <person name="Tanifuji G."/>
            <person name="Burki F."/>
            <person name="Gruber A."/>
            <person name="Irimia M."/>
            <person name="Maruyama S."/>
            <person name="Arias M.C."/>
            <person name="Ball S.G."/>
            <person name="Gile G.H."/>
            <person name="Hirakawa Y."/>
            <person name="Hopkins J.F."/>
            <person name="Rensing S.A."/>
            <person name="Schmutz J."/>
            <person name="Symeonidi A."/>
            <person name="Elias M."/>
            <person name="Eveleigh R.J."/>
            <person name="Herman E.K."/>
            <person name="Klute M.J."/>
            <person name="Nakayama T."/>
            <person name="Obornik M."/>
            <person name="Reyes-Prieto A."/>
            <person name="Armbrust E.V."/>
            <person name="Aves S.J."/>
            <person name="Beiko R.G."/>
            <person name="Coutinho P."/>
            <person name="Dacks J.B."/>
            <person name="Durnford D.G."/>
            <person name="Fast N.M."/>
            <person name="Green B.R."/>
            <person name="Grisdale C."/>
            <person name="Hempe F."/>
            <person name="Henrissat B."/>
            <person name="Hoppner M.P."/>
            <person name="Ishida K.-I."/>
            <person name="Kim E."/>
            <person name="Koreny L."/>
            <person name="Kroth P.G."/>
            <person name="Liu Y."/>
            <person name="Malik S.-B."/>
            <person name="Maier U.G."/>
            <person name="McRose D."/>
            <person name="Mock T."/>
            <person name="Neilson J.A."/>
            <person name="Onodera N.T."/>
            <person name="Poole A.M."/>
            <person name="Pritham E.J."/>
            <person name="Richards T.A."/>
            <person name="Rocap G."/>
            <person name="Roy S.W."/>
            <person name="Sarai C."/>
            <person name="Schaack S."/>
            <person name="Shirato S."/>
            <person name="Slamovits C.H."/>
            <person name="Spencer D.F."/>
            <person name="Suzuki S."/>
            <person name="Worden A.Z."/>
            <person name="Zauner S."/>
            <person name="Barry K."/>
            <person name="Bell C."/>
            <person name="Bharti A.K."/>
            <person name="Crow J.A."/>
            <person name="Grimwood J."/>
            <person name="Kramer R."/>
            <person name="Lindquist E."/>
            <person name="Lucas S."/>
            <person name="Salamov A."/>
            <person name="McFadden G.I."/>
            <person name="Lane C.E."/>
            <person name="Keeling P.J."/>
            <person name="Gray M.W."/>
            <person name="Grigoriev I.V."/>
            <person name="Archibald J.M."/>
        </authorList>
    </citation>
    <scope>NUCLEOTIDE SEQUENCE</scope>
    <source>
        <strain evidence="4">CCMP2712</strain>
    </source>
</reference>
<evidence type="ECO:0000313" key="4">
    <source>
        <dbReference type="Proteomes" id="UP000011087"/>
    </source>
</evidence>
<proteinExistence type="predicted"/>
<dbReference type="EMBL" id="JH993010">
    <property type="protein sequence ID" value="EKX43462.1"/>
    <property type="molecule type" value="Genomic_DNA"/>
</dbReference>
<feature type="region of interest" description="Disordered" evidence="1">
    <location>
        <begin position="1"/>
        <end position="37"/>
    </location>
</feature>
<name>L1J560_GUITC</name>
<sequence>MSRLLDRPRRLPESSTDKQRRGSPDRGVEPTERMSKSRVQDVIKTLLVDDSYQSDTISRAQALLHSRSLVLSEPEAREDTDDSLLQGSISTIYAPTLLPPSLVRAATAHARKTLMSRALRAWLRLAWANLREVAKASATMTAMGTWRKATLRKVKDGNLWAGPCQRPTMTLAQFLHVRKDAVRVHGGRWRGTDKLVVLHAQANLPVLAVEDLELEVLPAAEQVVLCCTEGDGVRWSRSKNNIRANCLLRMKEFATSMRVCRYKMVRQNFVLWKEIAVYSKERTLKERAMILLGNFFQSKDRLDRLSVSFGQLAENVRTRKKMRRFEMLVRTRCDRRSLVTFLMRWLTSHHDRRTWANFESTALLKFSLYRLRRKWERWNEFCTSCKARDRISRAVFCKDEMKASQRLRKLVPHCTRMTLVTNFCSDVTVFSESTFLSIIGRGLSESKRSTWYSMGRMEKFCEEPGIEEKIPCEVPVEVISRTRSLRTRFHLMIWRESIETNTEALKILHQVQQTQIRKFFLEWSVKVVHRRIIIDQELKRKTKSWISFCCMVVETRRLRISATRISVKLSSSLLSTSFSRWLDTATAMRRNRQIVRRAYTRMAMLFAACAWEAWRDQHMNHRKVVRALDTWMTKTKLVSAGEIFEAWQLIRRRQKHVRNNIEKVHKNRQHILLLQAFSCWISGLSWAAKKRTDILKSSSFASRREQGISFACWAACARAGSARHRLFVQVKTRTAKSLLRSSWGCLASFVSSSRHLKVVSSRIASVVHRRPPRSLLADGNGTILVRAWLPVADGSCLTRWLASVLFDCWQQQATLSKHTKSLVNKTASGVARAMLLSSSRMEGSRMLATKSGTSSRPLHRSQGESRASGRGGSRGYEESQGSSDEESEEEERMSGRRKVRGGEEERVSGRAGEEEEEEEAVDDSATSDEDEAIKMEDLNGH</sequence>
<dbReference type="GeneID" id="17300132"/>
<dbReference type="PaxDb" id="55529-EKX43462"/>